<evidence type="ECO:0000313" key="1">
    <source>
        <dbReference type="EMBL" id="MBO0134157.1"/>
    </source>
</evidence>
<evidence type="ECO:0000313" key="2">
    <source>
        <dbReference type="Proteomes" id="UP000664699"/>
    </source>
</evidence>
<accession>A0ABS3EQX5</accession>
<dbReference type="Proteomes" id="UP000664699">
    <property type="component" value="Unassembled WGS sequence"/>
</dbReference>
<proteinExistence type="predicted"/>
<organism evidence="1 2">
    <name type="scientific">Agrobacterium burrii</name>
    <dbReference type="NCBI Taxonomy" id="2815339"/>
    <lineage>
        <taxon>Bacteria</taxon>
        <taxon>Pseudomonadati</taxon>
        <taxon>Pseudomonadota</taxon>
        <taxon>Alphaproteobacteria</taxon>
        <taxon>Hyphomicrobiales</taxon>
        <taxon>Rhizobiaceae</taxon>
        <taxon>Rhizobium/Agrobacterium group</taxon>
        <taxon>Agrobacterium</taxon>
        <taxon>Agrobacterium tumefaciens complex</taxon>
    </lineage>
</organism>
<keyword evidence="2" id="KW-1185">Reference proteome</keyword>
<gene>
    <name evidence="1" type="ORF">JZX89_25805</name>
</gene>
<dbReference type="EMBL" id="JAFLNA010000018">
    <property type="protein sequence ID" value="MBO0134157.1"/>
    <property type="molecule type" value="Genomic_DNA"/>
</dbReference>
<dbReference type="RefSeq" id="WP_071207568.1">
    <property type="nucleotide sequence ID" value="NZ_JAFLNA010000018.1"/>
</dbReference>
<name>A0ABS3EQX5_9HYPH</name>
<comment type="caution">
    <text evidence="1">The sequence shown here is derived from an EMBL/GenBank/DDBJ whole genome shotgun (WGS) entry which is preliminary data.</text>
</comment>
<sequence length="74" mass="8256">MSRFSETEAALLERLRSLKAAPEMSINLYDIGVPMVAAGFSQEETMAVLDALEQDKIITYVPGNRLLMLKKLPE</sequence>
<reference evidence="1 2" key="1">
    <citation type="submission" date="2021-03" db="EMBL/GenBank/DDBJ databases">
        <title>Whole genome sequence of Agrobacterium sp. strain Rnr.</title>
        <authorList>
            <person name="Mafakheri H."/>
            <person name="Taghavi S.M."/>
            <person name="Nemanja K."/>
            <person name="Osdaghi E."/>
        </authorList>
    </citation>
    <scope>NUCLEOTIDE SEQUENCE [LARGE SCALE GENOMIC DNA]</scope>
    <source>
        <strain evidence="1 2">Rnr</strain>
    </source>
</reference>
<protein>
    <submittedName>
        <fullName evidence="1">Uncharacterized protein</fullName>
    </submittedName>
</protein>